<proteinExistence type="predicted"/>
<dbReference type="EMBL" id="DSBT01000255">
    <property type="protein sequence ID" value="HDP78238.1"/>
    <property type="molecule type" value="Genomic_DNA"/>
</dbReference>
<name>A0A7C1CVT8_9BACT</name>
<accession>A0A7C1CVT8</accession>
<reference evidence="1" key="1">
    <citation type="journal article" date="2020" name="mSystems">
        <title>Genome- and Community-Level Interaction Insights into Carbon Utilization and Element Cycling Functions of Hydrothermarchaeota in Hydrothermal Sediment.</title>
        <authorList>
            <person name="Zhou Z."/>
            <person name="Liu Y."/>
            <person name="Xu W."/>
            <person name="Pan J."/>
            <person name="Luo Z.H."/>
            <person name="Li M."/>
        </authorList>
    </citation>
    <scope>NUCLEOTIDE SEQUENCE [LARGE SCALE GENOMIC DNA]</scope>
    <source>
        <strain evidence="1">SpSt-1179</strain>
    </source>
</reference>
<organism evidence="1">
    <name type="scientific">Mesotoga infera</name>
    <dbReference type="NCBI Taxonomy" id="1236046"/>
    <lineage>
        <taxon>Bacteria</taxon>
        <taxon>Thermotogati</taxon>
        <taxon>Thermotogota</taxon>
        <taxon>Thermotogae</taxon>
        <taxon>Kosmotogales</taxon>
        <taxon>Kosmotogaceae</taxon>
        <taxon>Mesotoga</taxon>
    </lineage>
</organism>
<sequence length="323" mass="36860">MSWLHTGEIFALIDLLDSRNGSYEEKAIRIFDSPLAKMFGQFRIRDSEVEECLIAAFSGREDLSGLSKDCTELIYYVEKIREREPELRAFFDLIKRDEEQIRSKAISMAEQYLPKGVSFGGLNVYFIPMPYNANADHRGVYFDPVFALDVGIEAIEEVMAHEAHHIARNSITRERLEFDETPLDQLAYRFVSMECEGIANLVSDASKIPAMERVALSRAKIMGEFEKHLEMLQEVFLNLAQNNISDNEAGLIMQRSWFSIGNLAPVGMKMATEIEKELGRERLISVVGDTVAFLKTYQEVALKKSYYLLEEDTFLLLGRLLGI</sequence>
<dbReference type="AlphaFoldDB" id="A0A7C1CVT8"/>
<protein>
    <submittedName>
        <fullName evidence="1">Uncharacterized protein</fullName>
    </submittedName>
</protein>
<dbReference type="Proteomes" id="UP000886198">
    <property type="component" value="Unassembled WGS sequence"/>
</dbReference>
<comment type="caution">
    <text evidence="1">The sequence shown here is derived from an EMBL/GenBank/DDBJ whole genome shotgun (WGS) entry which is preliminary data.</text>
</comment>
<dbReference type="InterPro" id="IPR043754">
    <property type="entry name" value="DUF5700"/>
</dbReference>
<dbReference type="Pfam" id="PF18958">
    <property type="entry name" value="DUF5700"/>
    <property type="match status" value="1"/>
</dbReference>
<evidence type="ECO:0000313" key="1">
    <source>
        <dbReference type="EMBL" id="HDP78238.1"/>
    </source>
</evidence>
<gene>
    <name evidence="1" type="ORF">ENN47_08670</name>
</gene>